<gene>
    <name evidence="2" type="ORF">KOI35_27335</name>
</gene>
<evidence type="ECO:0000313" key="3">
    <source>
        <dbReference type="Proteomes" id="UP001519654"/>
    </source>
</evidence>
<proteinExistence type="predicted"/>
<feature type="compositionally biased region" description="Basic and acidic residues" evidence="1">
    <location>
        <begin position="1"/>
        <end position="16"/>
    </location>
</feature>
<accession>A0ABS5YUV3</accession>
<evidence type="ECO:0000256" key="1">
    <source>
        <dbReference type="SAM" id="MobiDB-lite"/>
    </source>
</evidence>
<protein>
    <submittedName>
        <fullName evidence="2">Uncharacterized protein</fullName>
    </submittedName>
</protein>
<sequence>MVESRDRLDGHTETYHDPATGGTFVSGAYYTSVVRFSGLPAGVPAARCRGPP</sequence>
<feature type="region of interest" description="Disordered" evidence="1">
    <location>
        <begin position="1"/>
        <end position="20"/>
    </location>
</feature>
<organism evidence="2 3">
    <name type="scientific">Paractinoplanes bogorensis</name>
    <dbReference type="NCBI Taxonomy" id="1610840"/>
    <lineage>
        <taxon>Bacteria</taxon>
        <taxon>Bacillati</taxon>
        <taxon>Actinomycetota</taxon>
        <taxon>Actinomycetes</taxon>
        <taxon>Micromonosporales</taxon>
        <taxon>Micromonosporaceae</taxon>
        <taxon>Paractinoplanes</taxon>
    </lineage>
</organism>
<keyword evidence="3" id="KW-1185">Reference proteome</keyword>
<dbReference type="RefSeq" id="WP_215791479.1">
    <property type="nucleotide sequence ID" value="NZ_JAHKKG010000008.1"/>
</dbReference>
<reference evidence="2 3" key="1">
    <citation type="submission" date="2021-06" db="EMBL/GenBank/DDBJ databases">
        <title>Actinoplanes lichenicola sp. nov., and Actinoplanes ovalisporus sp. nov., isolated from lichen in Thailand.</title>
        <authorList>
            <person name="Saeng-In P."/>
            <person name="Kanchanasin P."/>
            <person name="Yuki M."/>
            <person name="Kudo T."/>
            <person name="Ohkuma M."/>
            <person name="Phongsopitanun W."/>
            <person name="Tanasupawat S."/>
        </authorList>
    </citation>
    <scope>NUCLEOTIDE SEQUENCE [LARGE SCALE GENOMIC DNA]</scope>
    <source>
        <strain evidence="2 3">NBRC 110975</strain>
    </source>
</reference>
<name>A0ABS5YUV3_9ACTN</name>
<comment type="caution">
    <text evidence="2">The sequence shown here is derived from an EMBL/GenBank/DDBJ whole genome shotgun (WGS) entry which is preliminary data.</text>
</comment>
<evidence type="ECO:0000313" key="2">
    <source>
        <dbReference type="EMBL" id="MBU2667228.1"/>
    </source>
</evidence>
<dbReference type="EMBL" id="JAHKKG010000008">
    <property type="protein sequence ID" value="MBU2667228.1"/>
    <property type="molecule type" value="Genomic_DNA"/>
</dbReference>
<dbReference type="Proteomes" id="UP001519654">
    <property type="component" value="Unassembled WGS sequence"/>
</dbReference>